<dbReference type="PROSITE" id="PS00671">
    <property type="entry name" value="D_2_HYDROXYACID_DH_3"/>
    <property type="match status" value="1"/>
</dbReference>
<gene>
    <name evidence="4" type="ORF">ACFQ00_09990</name>
</gene>
<keyword evidence="1" id="KW-0560">Oxidoreductase</keyword>
<feature type="domain" description="D-isomer specific 2-hydroxyacid dehydrogenase NAD-binding" evidence="3">
    <location>
        <begin position="166"/>
        <end position="327"/>
    </location>
</feature>
<protein>
    <submittedName>
        <fullName evidence="4">NAD(P)-dependent oxidoreductase</fullName>
    </submittedName>
</protein>
<evidence type="ECO:0000256" key="1">
    <source>
        <dbReference type="ARBA" id="ARBA00023002"/>
    </source>
</evidence>
<dbReference type="InterPro" id="IPR036291">
    <property type="entry name" value="NAD(P)-bd_dom_sf"/>
</dbReference>
<proteinExistence type="predicted"/>
<keyword evidence="2" id="KW-0520">NAD</keyword>
<name>A0ABW3C2C8_SPHXN</name>
<dbReference type="Pfam" id="PF02826">
    <property type="entry name" value="2-Hacid_dh_C"/>
    <property type="match status" value="1"/>
</dbReference>
<dbReference type="Gene3D" id="3.40.50.720">
    <property type="entry name" value="NAD(P)-binding Rossmann-like Domain"/>
    <property type="match status" value="2"/>
</dbReference>
<dbReference type="RefSeq" id="WP_381489770.1">
    <property type="nucleotide sequence ID" value="NZ_JBHTIK010000005.1"/>
</dbReference>
<evidence type="ECO:0000313" key="4">
    <source>
        <dbReference type="EMBL" id="MFD0848650.1"/>
    </source>
</evidence>
<reference evidence="5" key="1">
    <citation type="journal article" date="2019" name="Int. J. Syst. Evol. Microbiol.">
        <title>The Global Catalogue of Microorganisms (GCM) 10K type strain sequencing project: providing services to taxonomists for standard genome sequencing and annotation.</title>
        <authorList>
            <consortium name="The Broad Institute Genomics Platform"/>
            <consortium name="The Broad Institute Genome Sequencing Center for Infectious Disease"/>
            <person name="Wu L."/>
            <person name="Ma J."/>
        </authorList>
    </citation>
    <scope>NUCLEOTIDE SEQUENCE [LARGE SCALE GENOMIC DNA]</scope>
    <source>
        <strain evidence="5">CCUG 52537</strain>
    </source>
</reference>
<dbReference type="PANTHER" id="PTHR43333">
    <property type="entry name" value="2-HACID_DH_C DOMAIN-CONTAINING PROTEIN"/>
    <property type="match status" value="1"/>
</dbReference>
<dbReference type="EMBL" id="JBHTIK010000005">
    <property type="protein sequence ID" value="MFD0848650.1"/>
    <property type="molecule type" value="Genomic_DNA"/>
</dbReference>
<dbReference type="InterPro" id="IPR006140">
    <property type="entry name" value="D-isomer_DH_NAD-bd"/>
</dbReference>
<dbReference type="InterPro" id="IPR029753">
    <property type="entry name" value="D-isomer_DH_CS"/>
</dbReference>
<organism evidence="4 5">
    <name type="scientific">Sphingosinicella xenopeptidilytica</name>
    <dbReference type="NCBI Taxonomy" id="364098"/>
    <lineage>
        <taxon>Bacteria</taxon>
        <taxon>Pseudomonadati</taxon>
        <taxon>Pseudomonadota</taxon>
        <taxon>Alphaproteobacteria</taxon>
        <taxon>Sphingomonadales</taxon>
        <taxon>Sphingosinicellaceae</taxon>
        <taxon>Sphingosinicella</taxon>
    </lineage>
</organism>
<dbReference type="PANTHER" id="PTHR43333:SF1">
    <property type="entry name" value="D-ISOMER SPECIFIC 2-HYDROXYACID DEHYDROGENASE NAD-BINDING DOMAIN-CONTAINING PROTEIN"/>
    <property type="match status" value="1"/>
</dbReference>
<comment type="caution">
    <text evidence="4">The sequence shown here is derived from an EMBL/GenBank/DDBJ whole genome shotgun (WGS) entry which is preliminary data.</text>
</comment>
<evidence type="ECO:0000256" key="2">
    <source>
        <dbReference type="ARBA" id="ARBA00023027"/>
    </source>
</evidence>
<sequence>MLDTSEQGSDMITFLYQRDHDRIATELARRFPAVRPLIAMRDGTLRFEGKCVEANHVRPDIVWITRHVFDENKAELFLDTALSEANVRWVQTFNAGLDTSFRKMKAYGIKFSARAWEAAEKMGLDTSIFQAMLLRGRRLCNSNAMAPAIAEYVMAQVSAEWYPIVAQRSAQAEHRWELTPFREMAKSRWMIFGYGSNGREIARRAQSMGARVTATRRTLTPDAHVDAVVNNAQGLEMLSEMDVVILTFPLSIETADFANNAFFKRMKTGSMLINISRGGLIDDAALLCALDRGAPRIAILDAFRKEPLPAEDPFWAHPAIRLTAHCSWAGDGVLERNDQLFIDNLENFIEGRPLMCEVDSSYF</sequence>
<evidence type="ECO:0000259" key="3">
    <source>
        <dbReference type="Pfam" id="PF02826"/>
    </source>
</evidence>
<dbReference type="Proteomes" id="UP001597124">
    <property type="component" value="Unassembled WGS sequence"/>
</dbReference>
<evidence type="ECO:0000313" key="5">
    <source>
        <dbReference type="Proteomes" id="UP001597124"/>
    </source>
</evidence>
<keyword evidence="5" id="KW-1185">Reference proteome</keyword>
<accession>A0ABW3C2C8</accession>
<dbReference type="SUPFAM" id="SSF51735">
    <property type="entry name" value="NAD(P)-binding Rossmann-fold domains"/>
    <property type="match status" value="1"/>
</dbReference>